<feature type="region of interest" description="Disordered" evidence="1">
    <location>
        <begin position="1"/>
        <end position="202"/>
    </location>
</feature>
<feature type="transmembrane region" description="Helical" evidence="2">
    <location>
        <begin position="334"/>
        <end position="352"/>
    </location>
</feature>
<reference evidence="3" key="1">
    <citation type="journal article" date="2023" name="Access Microbiol">
        <title>De-novo genome assembly for Akanthomyces muscarius, a biocontrol agent of insect agricultural pests.</title>
        <authorList>
            <person name="Erdos Z."/>
            <person name="Studholme D.J."/>
            <person name="Raymond B."/>
            <person name="Sharma M."/>
        </authorList>
    </citation>
    <scope>NUCLEOTIDE SEQUENCE</scope>
    <source>
        <strain evidence="3">Ve6</strain>
    </source>
</reference>
<feature type="compositionally biased region" description="Basic and acidic residues" evidence="1">
    <location>
        <begin position="193"/>
        <end position="202"/>
    </location>
</feature>
<feature type="compositionally biased region" description="Acidic residues" evidence="1">
    <location>
        <begin position="74"/>
        <end position="108"/>
    </location>
</feature>
<keyword evidence="2" id="KW-0812">Transmembrane</keyword>
<sequence length="358" mass="38805">MAYYSQPRHPDAYSEEPSHCEPEGSLWVGNAPSPQPIDDCQSGHQDAFLEEPTQNEPEGSLWVSNPPSPQHTDEDGESIDGDGESSDDDEESSDKDEESSDDDEESSDKDEKSTIDRGNLVEQESASPSPVLKRLPPFRSFPMLRRSPTLKPLPYSELFASPETESESEQLRPTMFDPRPMQGSAAASPLGPDDYHADDQHCAADYSVDYDTEEGTSTAAAFAAHDPKPAAESGGESEEASHDHTSVSQVGTLQQRAELLSPVRIGCSRTALHCPSSAIEESCDDLPRSVSAATAAAGKDAWTQTVAEEESSVRVEDTAAFAQQRIQEQEDAAVWMYAAAVLSFVAVFWIVLEHALDG</sequence>
<dbReference type="KEGG" id="amus:LMH87_010149"/>
<feature type="region of interest" description="Disordered" evidence="1">
    <location>
        <begin position="225"/>
        <end position="253"/>
    </location>
</feature>
<feature type="compositionally biased region" description="Low complexity" evidence="1">
    <location>
        <begin position="225"/>
        <end position="234"/>
    </location>
</feature>
<feature type="compositionally biased region" description="Basic and acidic residues" evidence="1">
    <location>
        <begin position="8"/>
        <end position="22"/>
    </location>
</feature>
<evidence type="ECO:0000256" key="1">
    <source>
        <dbReference type="SAM" id="MobiDB-lite"/>
    </source>
</evidence>
<keyword evidence="4" id="KW-1185">Reference proteome</keyword>
<accession>A0A9W8UK77</accession>
<organism evidence="3 4">
    <name type="scientific">Akanthomyces muscarius</name>
    <name type="common">Entomopathogenic fungus</name>
    <name type="synonym">Lecanicillium muscarium</name>
    <dbReference type="NCBI Taxonomy" id="2231603"/>
    <lineage>
        <taxon>Eukaryota</taxon>
        <taxon>Fungi</taxon>
        <taxon>Dikarya</taxon>
        <taxon>Ascomycota</taxon>
        <taxon>Pezizomycotina</taxon>
        <taxon>Sordariomycetes</taxon>
        <taxon>Hypocreomycetidae</taxon>
        <taxon>Hypocreales</taxon>
        <taxon>Cordycipitaceae</taxon>
        <taxon>Akanthomyces</taxon>
    </lineage>
</organism>
<protein>
    <submittedName>
        <fullName evidence="3">Uncharacterized protein</fullName>
    </submittedName>
</protein>
<dbReference type="EMBL" id="JAJHUN010000008">
    <property type="protein sequence ID" value="KAJ4153669.1"/>
    <property type="molecule type" value="Genomic_DNA"/>
</dbReference>
<name>A0A9W8UK77_AKAMU</name>
<dbReference type="GeneID" id="80897308"/>
<comment type="caution">
    <text evidence="3">The sequence shown here is derived from an EMBL/GenBank/DDBJ whole genome shotgun (WGS) entry which is preliminary data.</text>
</comment>
<dbReference type="RefSeq" id="XP_056054327.1">
    <property type="nucleotide sequence ID" value="XM_056197259.1"/>
</dbReference>
<evidence type="ECO:0000313" key="4">
    <source>
        <dbReference type="Proteomes" id="UP001144673"/>
    </source>
</evidence>
<gene>
    <name evidence="3" type="ORF">LMH87_010149</name>
</gene>
<dbReference type="Proteomes" id="UP001144673">
    <property type="component" value="Chromosome 5"/>
</dbReference>
<keyword evidence="2" id="KW-0472">Membrane</keyword>
<evidence type="ECO:0000256" key="2">
    <source>
        <dbReference type="SAM" id="Phobius"/>
    </source>
</evidence>
<feature type="compositionally biased region" description="Polar residues" evidence="1">
    <location>
        <begin position="52"/>
        <end position="65"/>
    </location>
</feature>
<evidence type="ECO:0000313" key="3">
    <source>
        <dbReference type="EMBL" id="KAJ4153669.1"/>
    </source>
</evidence>
<dbReference type="AlphaFoldDB" id="A0A9W8UK77"/>
<proteinExistence type="predicted"/>
<keyword evidence="2" id="KW-1133">Transmembrane helix</keyword>